<comment type="caution">
    <text evidence="3">The sequence shown here is derived from an EMBL/GenBank/DDBJ whole genome shotgun (WGS) entry which is preliminary data.</text>
</comment>
<protein>
    <recommendedName>
        <fullName evidence="5">DUF5658 domain-containing protein</fullName>
    </recommendedName>
</protein>
<organism evidence="3 4">
    <name type="scientific">Candidatus Lloydbacteria bacterium RIFCSPHIGHO2_01_FULL_49_22</name>
    <dbReference type="NCBI Taxonomy" id="1798658"/>
    <lineage>
        <taxon>Bacteria</taxon>
        <taxon>Candidatus Lloydiibacteriota</taxon>
    </lineage>
</organism>
<dbReference type="AlphaFoldDB" id="A0A1G2CXI0"/>
<reference evidence="3 4" key="1">
    <citation type="journal article" date="2016" name="Nat. Commun.">
        <title>Thousands of microbial genomes shed light on interconnected biogeochemical processes in an aquifer system.</title>
        <authorList>
            <person name="Anantharaman K."/>
            <person name="Brown C.T."/>
            <person name="Hug L.A."/>
            <person name="Sharon I."/>
            <person name="Castelle C.J."/>
            <person name="Probst A.J."/>
            <person name="Thomas B.C."/>
            <person name="Singh A."/>
            <person name="Wilkins M.J."/>
            <person name="Karaoz U."/>
            <person name="Brodie E.L."/>
            <person name="Williams K.H."/>
            <person name="Hubbard S.S."/>
            <person name="Banfield J.F."/>
        </authorList>
    </citation>
    <scope>NUCLEOTIDE SEQUENCE [LARGE SCALE GENOMIC DNA]</scope>
</reference>
<proteinExistence type="predicted"/>
<dbReference type="EMBL" id="MHLI01000005">
    <property type="protein sequence ID" value="OGZ06075.1"/>
    <property type="molecule type" value="Genomic_DNA"/>
</dbReference>
<feature type="chain" id="PRO_5009582423" description="DUF5658 domain-containing protein" evidence="2">
    <location>
        <begin position="29"/>
        <end position="117"/>
    </location>
</feature>
<evidence type="ECO:0000313" key="3">
    <source>
        <dbReference type="EMBL" id="OGZ06075.1"/>
    </source>
</evidence>
<dbReference type="Proteomes" id="UP000177122">
    <property type="component" value="Unassembled WGS sequence"/>
</dbReference>
<accession>A0A1G2CXI0</accession>
<gene>
    <name evidence="3" type="ORF">A2845_01520</name>
</gene>
<keyword evidence="1" id="KW-0472">Membrane</keyword>
<feature type="transmembrane region" description="Helical" evidence="1">
    <location>
        <begin position="84"/>
        <end position="104"/>
    </location>
</feature>
<evidence type="ECO:0008006" key="5">
    <source>
        <dbReference type="Google" id="ProtNLM"/>
    </source>
</evidence>
<evidence type="ECO:0000256" key="2">
    <source>
        <dbReference type="SAM" id="SignalP"/>
    </source>
</evidence>
<evidence type="ECO:0000256" key="1">
    <source>
        <dbReference type="SAM" id="Phobius"/>
    </source>
</evidence>
<evidence type="ECO:0000313" key="4">
    <source>
        <dbReference type="Proteomes" id="UP000177122"/>
    </source>
</evidence>
<name>A0A1G2CXI0_9BACT</name>
<keyword evidence="1" id="KW-0812">Transmembrane</keyword>
<keyword evidence="1" id="KW-1133">Transmembrane helix</keyword>
<keyword evidence="2" id="KW-0732">Signal</keyword>
<feature type="signal peptide" evidence="2">
    <location>
        <begin position="1"/>
        <end position="28"/>
    </location>
</feature>
<sequence>MNISKKKFVALFLISAFAFQFISNSLFGSDVRLFPQKGESLLGTDPQIGWKSAGYKIQLPIKIVLMGPMLLSTDFLRDDPPPPFVAAVFALYWSILALFIYYLIGIISRRHPLCVSA</sequence>